<feature type="chain" id="PRO_5036788981" evidence="1">
    <location>
        <begin position="42"/>
        <end position="207"/>
    </location>
</feature>
<gene>
    <name evidence="2" type="ORF">GCM10011320_25190</name>
</gene>
<evidence type="ECO:0000256" key="1">
    <source>
        <dbReference type="SAM" id="SignalP"/>
    </source>
</evidence>
<evidence type="ECO:0000313" key="2">
    <source>
        <dbReference type="EMBL" id="GGJ16736.1"/>
    </source>
</evidence>
<organism evidence="2 3">
    <name type="scientific">Neoroseomonas lacus</name>
    <dbReference type="NCBI Taxonomy" id="287609"/>
    <lineage>
        <taxon>Bacteria</taxon>
        <taxon>Pseudomonadati</taxon>
        <taxon>Pseudomonadota</taxon>
        <taxon>Alphaproteobacteria</taxon>
        <taxon>Acetobacterales</taxon>
        <taxon>Acetobacteraceae</taxon>
        <taxon>Neoroseomonas</taxon>
    </lineage>
</organism>
<dbReference type="EMBL" id="BMKW01000005">
    <property type="protein sequence ID" value="GGJ16736.1"/>
    <property type="molecule type" value="Genomic_DNA"/>
</dbReference>
<protein>
    <submittedName>
        <fullName evidence="2">Uncharacterized protein</fullName>
    </submittedName>
</protein>
<reference evidence="2" key="2">
    <citation type="submission" date="2020-09" db="EMBL/GenBank/DDBJ databases">
        <authorList>
            <person name="Sun Q."/>
            <person name="Zhou Y."/>
        </authorList>
    </citation>
    <scope>NUCLEOTIDE SEQUENCE</scope>
    <source>
        <strain evidence="2">CGMCC 1.3617</strain>
    </source>
</reference>
<proteinExistence type="predicted"/>
<dbReference type="AlphaFoldDB" id="A0A917KJH8"/>
<name>A0A917KJH8_9PROT</name>
<keyword evidence="3" id="KW-1185">Reference proteome</keyword>
<feature type="signal peptide" evidence="1">
    <location>
        <begin position="1"/>
        <end position="41"/>
    </location>
</feature>
<evidence type="ECO:0000313" key="3">
    <source>
        <dbReference type="Proteomes" id="UP000661507"/>
    </source>
</evidence>
<keyword evidence="1" id="KW-0732">Signal</keyword>
<sequence>MFGEPNGIYSEALTFRGFAMRRSLLLATALVAGLAAVPARADEVSDAIAEAQRAYQAGQVQSAQTALQEALQLIAQKAAAGLAAALPDALPGWTADEATSNAAGAGMFGGATASRSFHNAQGQTVEIQVMSDNPLIAQLGPILANPMLAGAMGRLVRIGEQRAIQGNDGNVQMLVDNRILVQVQGDAPAEAKLAYARAINVARLSAR</sequence>
<accession>A0A917KJH8</accession>
<comment type="caution">
    <text evidence="2">The sequence shown here is derived from an EMBL/GenBank/DDBJ whole genome shotgun (WGS) entry which is preliminary data.</text>
</comment>
<dbReference type="Proteomes" id="UP000661507">
    <property type="component" value="Unassembled WGS sequence"/>
</dbReference>
<reference evidence="2" key="1">
    <citation type="journal article" date="2014" name="Int. J. Syst. Evol. Microbiol.">
        <title>Complete genome sequence of Corynebacterium casei LMG S-19264T (=DSM 44701T), isolated from a smear-ripened cheese.</title>
        <authorList>
            <consortium name="US DOE Joint Genome Institute (JGI-PGF)"/>
            <person name="Walter F."/>
            <person name="Albersmeier A."/>
            <person name="Kalinowski J."/>
            <person name="Ruckert C."/>
        </authorList>
    </citation>
    <scope>NUCLEOTIDE SEQUENCE</scope>
    <source>
        <strain evidence="2">CGMCC 1.3617</strain>
    </source>
</reference>